<feature type="transmembrane region" description="Helical" evidence="7">
    <location>
        <begin position="322"/>
        <end position="347"/>
    </location>
</feature>
<evidence type="ECO:0000256" key="1">
    <source>
        <dbReference type="ARBA" id="ARBA00004651"/>
    </source>
</evidence>
<protein>
    <submittedName>
        <fullName evidence="10">Putative ABC transport system permease protein</fullName>
    </submittedName>
</protein>
<comment type="subcellular location">
    <subcellularLocation>
        <location evidence="1">Cell membrane</location>
        <topology evidence="1">Multi-pass membrane protein</topology>
    </subcellularLocation>
</comment>
<keyword evidence="4 7" id="KW-0812">Transmembrane</keyword>
<dbReference type="GO" id="GO:0044874">
    <property type="term" value="P:lipoprotein localization to outer membrane"/>
    <property type="evidence" value="ECO:0007669"/>
    <property type="project" value="TreeGrafter"/>
</dbReference>
<feature type="transmembrane region" description="Helical" evidence="7">
    <location>
        <begin position="367"/>
        <end position="389"/>
    </location>
</feature>
<dbReference type="Pfam" id="PF02687">
    <property type="entry name" value="FtsX"/>
    <property type="match status" value="1"/>
</dbReference>
<evidence type="ECO:0000256" key="5">
    <source>
        <dbReference type="ARBA" id="ARBA00022989"/>
    </source>
</evidence>
<evidence type="ECO:0000259" key="9">
    <source>
        <dbReference type="Pfam" id="PF12704"/>
    </source>
</evidence>
<evidence type="ECO:0000256" key="4">
    <source>
        <dbReference type="ARBA" id="ARBA00022692"/>
    </source>
</evidence>
<dbReference type="PANTHER" id="PTHR30489">
    <property type="entry name" value="LIPOPROTEIN-RELEASING SYSTEM TRANSMEMBRANE PROTEIN LOLE"/>
    <property type="match status" value="1"/>
</dbReference>
<gene>
    <name evidence="10" type="ORF">BECKLFY1418B_GA0070995_10264</name>
</gene>
<name>A0A450UG65_9GAMM</name>
<feature type="transmembrane region" description="Helical" evidence="7">
    <location>
        <begin position="265"/>
        <end position="287"/>
    </location>
</feature>
<evidence type="ECO:0000256" key="7">
    <source>
        <dbReference type="SAM" id="Phobius"/>
    </source>
</evidence>
<keyword evidence="3" id="KW-1003">Cell membrane</keyword>
<evidence type="ECO:0000259" key="8">
    <source>
        <dbReference type="Pfam" id="PF02687"/>
    </source>
</evidence>
<dbReference type="EMBL" id="CAADFF010000026">
    <property type="protein sequence ID" value="VFJ91484.1"/>
    <property type="molecule type" value="Genomic_DNA"/>
</dbReference>
<evidence type="ECO:0000256" key="3">
    <source>
        <dbReference type="ARBA" id="ARBA00022475"/>
    </source>
</evidence>
<keyword evidence="6 7" id="KW-0472">Membrane</keyword>
<keyword evidence="5 7" id="KW-1133">Transmembrane helix</keyword>
<evidence type="ECO:0000313" key="10">
    <source>
        <dbReference type="EMBL" id="VFJ91484.1"/>
    </source>
</evidence>
<evidence type="ECO:0000256" key="6">
    <source>
        <dbReference type="ARBA" id="ARBA00023136"/>
    </source>
</evidence>
<dbReference type="InterPro" id="IPR051447">
    <property type="entry name" value="Lipoprotein-release_system"/>
</dbReference>
<dbReference type="GO" id="GO:0098797">
    <property type="term" value="C:plasma membrane protein complex"/>
    <property type="evidence" value="ECO:0007669"/>
    <property type="project" value="TreeGrafter"/>
</dbReference>
<feature type="domain" description="MacB-like periplasmic core" evidence="9">
    <location>
        <begin position="18"/>
        <end position="239"/>
    </location>
</feature>
<dbReference type="AlphaFoldDB" id="A0A450UG65"/>
<dbReference type="Pfam" id="PF12704">
    <property type="entry name" value="MacB_PCD"/>
    <property type="match status" value="1"/>
</dbReference>
<feature type="domain" description="ABC3 transporter permease C-terminal" evidence="8">
    <location>
        <begin position="273"/>
        <end position="398"/>
    </location>
</feature>
<reference evidence="10" key="1">
    <citation type="submission" date="2019-02" db="EMBL/GenBank/DDBJ databases">
        <authorList>
            <person name="Gruber-Vodicka R. H."/>
            <person name="Seah K. B. B."/>
        </authorList>
    </citation>
    <scope>NUCLEOTIDE SEQUENCE</scope>
    <source>
        <strain evidence="10">BECK_M7</strain>
    </source>
</reference>
<comment type="similarity">
    <text evidence="2">Belongs to the ABC-4 integral membrane protein family. LolC/E subfamily.</text>
</comment>
<accession>A0A450UG65</accession>
<sequence>MKWLWFAYQNVLRHRRRSLMTVLIIAVGTAAVLLSNGFALYTYNKLQERYALEFGHVMISHRDYFDKEAETPMGYGLSDYRDIEQRIEPDDRIRMALPRLQFSGLISNGDKSVIFLGTGVDPEGEFEIEGTLTNVLEGNTLTARPALDATPEVMLAKGLAKQLHAEIGGLLTLLTTTAEGALNAMDVQVRGIFSSGAPEMDKRMLAVALPTAQELIMTDKVSTLSVYLHELDQTDGMQAVLAEQYPNLATQPWWEQAFFYFKVRALYNIIFGVMGVIILLIVFFTITNTLSMTIVERTRETGTLLALGTLPRQIMRNFVLEAFLVGLAGALLGMLIASAVSITFSIIEIQMPPPPGRTETYPLYIHLSVWLYSVTTLLVVLLSIGAALLTSRKAARKPIVEALAHV</sequence>
<evidence type="ECO:0000256" key="2">
    <source>
        <dbReference type="ARBA" id="ARBA00005236"/>
    </source>
</evidence>
<dbReference type="InterPro" id="IPR025857">
    <property type="entry name" value="MacB_PCD"/>
</dbReference>
<dbReference type="InterPro" id="IPR003838">
    <property type="entry name" value="ABC3_permease_C"/>
</dbReference>
<proteinExistence type="inferred from homology"/>
<dbReference type="PANTHER" id="PTHR30489:SF0">
    <property type="entry name" value="LIPOPROTEIN-RELEASING SYSTEM TRANSMEMBRANE PROTEIN LOLE"/>
    <property type="match status" value="1"/>
</dbReference>
<organism evidence="10">
    <name type="scientific">Candidatus Kentrum sp. LFY</name>
    <dbReference type="NCBI Taxonomy" id="2126342"/>
    <lineage>
        <taxon>Bacteria</taxon>
        <taxon>Pseudomonadati</taxon>
        <taxon>Pseudomonadota</taxon>
        <taxon>Gammaproteobacteria</taxon>
        <taxon>Candidatus Kentrum</taxon>
    </lineage>
</organism>